<accession>A0A314Z2S9</accession>
<dbReference type="Proteomes" id="UP000250321">
    <property type="component" value="Unassembled WGS sequence"/>
</dbReference>
<evidence type="ECO:0000313" key="1">
    <source>
        <dbReference type="EMBL" id="PQQ12953.1"/>
    </source>
</evidence>
<dbReference type="EMBL" id="PJQY01000323">
    <property type="protein sequence ID" value="PQQ12953.1"/>
    <property type="molecule type" value="Genomic_DNA"/>
</dbReference>
<organism evidence="1 2">
    <name type="scientific">Prunus yedoensis var. nudiflora</name>
    <dbReference type="NCBI Taxonomy" id="2094558"/>
    <lineage>
        <taxon>Eukaryota</taxon>
        <taxon>Viridiplantae</taxon>
        <taxon>Streptophyta</taxon>
        <taxon>Embryophyta</taxon>
        <taxon>Tracheophyta</taxon>
        <taxon>Spermatophyta</taxon>
        <taxon>Magnoliopsida</taxon>
        <taxon>eudicotyledons</taxon>
        <taxon>Gunneridae</taxon>
        <taxon>Pentapetalae</taxon>
        <taxon>rosids</taxon>
        <taxon>fabids</taxon>
        <taxon>Rosales</taxon>
        <taxon>Rosaceae</taxon>
        <taxon>Amygdaloideae</taxon>
        <taxon>Amygdaleae</taxon>
        <taxon>Prunus</taxon>
    </lineage>
</organism>
<dbReference type="OrthoDB" id="747893at2759"/>
<reference evidence="1 2" key="1">
    <citation type="submission" date="2018-02" db="EMBL/GenBank/DDBJ databases">
        <title>Draft genome of wild Prunus yedoensis var. nudiflora.</title>
        <authorList>
            <person name="Baek S."/>
            <person name="Kim J.-H."/>
            <person name="Choi K."/>
            <person name="Kim G.-B."/>
            <person name="Cho A."/>
            <person name="Jang H."/>
            <person name="Shin C.-H."/>
            <person name="Yu H.-J."/>
            <person name="Mun J.-H."/>
        </authorList>
    </citation>
    <scope>NUCLEOTIDE SEQUENCE [LARGE SCALE GENOMIC DNA]</scope>
    <source>
        <strain evidence="2">cv. Jeju island</strain>
        <tissue evidence="1">Leaf</tissue>
    </source>
</reference>
<dbReference type="PANTHER" id="PTHR33356:SF5">
    <property type="entry name" value="TIP41-LIKE PROTEIN"/>
    <property type="match status" value="1"/>
</dbReference>
<sequence length="228" mass="24895">MAHSTLEKELKHSDSAFGSDNSKVVFGSPQSTLCPAGSGCGCGLGSCRGSPNAHSPPATSDLLHAAVGEVAKMRIDQSRGLLGPPRKPSPPVPAAPLSSNPNKYFFFSVFKQNPTSKISVLLHWNLGCSTVLVPARVVQALKLNIDDMRAPQPPPPSASFQCKLQPWIWFLKCFSHCHIHFPNWVCYMGFYFSFVMGWWKAGLLISSVCYMLSAELEGKEKRLILGTM</sequence>
<gene>
    <name evidence="1" type="ORF">Pyn_21411</name>
</gene>
<dbReference type="PANTHER" id="PTHR33356">
    <property type="entry name" value="TIP41-LIKE PROTEIN"/>
    <property type="match status" value="1"/>
</dbReference>
<dbReference type="AlphaFoldDB" id="A0A314Z2S9"/>
<protein>
    <submittedName>
        <fullName evidence="1">Uncharacterized protein</fullName>
    </submittedName>
</protein>
<proteinExistence type="predicted"/>
<keyword evidence="2" id="KW-1185">Reference proteome</keyword>
<evidence type="ECO:0000313" key="2">
    <source>
        <dbReference type="Proteomes" id="UP000250321"/>
    </source>
</evidence>
<name>A0A314Z2S9_PRUYE</name>
<comment type="caution">
    <text evidence="1">The sequence shown here is derived from an EMBL/GenBank/DDBJ whole genome shotgun (WGS) entry which is preliminary data.</text>
</comment>
<dbReference type="STRING" id="2094558.A0A314Z2S9"/>